<evidence type="ECO:0000256" key="1">
    <source>
        <dbReference type="SAM" id="Phobius"/>
    </source>
</evidence>
<dbReference type="EMBL" id="CP112932">
    <property type="protein sequence ID" value="WPY00562.1"/>
    <property type="molecule type" value="Genomic_DNA"/>
</dbReference>
<name>A0ABZ0UVB6_9RICK</name>
<dbReference type="PANTHER" id="PTHR43404:SF2">
    <property type="entry name" value="LIPOPOLYSACCHARIDE CHOLINEPHOSPHOTRANSFERASE LICD"/>
    <property type="match status" value="1"/>
</dbReference>
<evidence type="ECO:0000313" key="4">
    <source>
        <dbReference type="Proteomes" id="UP001326613"/>
    </source>
</evidence>
<gene>
    <name evidence="3" type="ORF">Trichorick_00443</name>
</gene>
<feature type="transmembrane region" description="Helical" evidence="1">
    <location>
        <begin position="12"/>
        <end position="29"/>
    </location>
</feature>
<sequence length="251" mass="30274">MKKPQFSFKQRLLGILFIITASYFFYLYINESKSKWRYAEFTIEEFQKYYMKPEHALTLYQMMKDTHEILAKHNINYWIDSGTLLGAVRHRGLIQYDDDLDICIMHEDELRLQDILHEFADIGYKINHHFIYHIMPKDTEYPILDIFICRRIDNKITYAHTAARHKFPNYFFYEEELFPLKMYDFGQIKVTGPNNPIPLLDRYYRDWDQYAVIWNQHAVGRPAGVEMTKVKLIKEFLVPAEPQEPLKNRVK</sequence>
<keyword evidence="4" id="KW-1185">Reference proteome</keyword>
<dbReference type="Proteomes" id="UP001326613">
    <property type="component" value="Chromosome"/>
</dbReference>
<dbReference type="InterPro" id="IPR007074">
    <property type="entry name" value="LicD/FKTN/FKRP_NTP_transf"/>
</dbReference>
<reference evidence="3 4" key="1">
    <citation type="submission" date="2022-10" db="EMBL/GenBank/DDBJ databases">
        <title>Host association and intracellularity evolved multiple times independently in the Rickettsiales.</title>
        <authorList>
            <person name="Castelli M."/>
            <person name="Nardi T."/>
            <person name="Gammuto L."/>
            <person name="Bellinzona G."/>
            <person name="Sabaneyeva E."/>
            <person name="Potekhin A."/>
            <person name="Serra V."/>
            <person name="Petroni G."/>
            <person name="Sassera D."/>
        </authorList>
    </citation>
    <scope>NUCLEOTIDE SEQUENCE [LARGE SCALE GENOMIC DNA]</scope>
    <source>
        <strain evidence="3 4">Kr 154-4</strain>
    </source>
</reference>
<proteinExistence type="predicted"/>
<keyword evidence="1" id="KW-1133">Transmembrane helix</keyword>
<dbReference type="Pfam" id="PF04991">
    <property type="entry name" value="LicD"/>
    <property type="match status" value="1"/>
</dbReference>
<evidence type="ECO:0000313" key="3">
    <source>
        <dbReference type="EMBL" id="WPY00562.1"/>
    </source>
</evidence>
<keyword evidence="1" id="KW-0812">Transmembrane</keyword>
<dbReference type="RefSeq" id="WP_323738618.1">
    <property type="nucleotide sequence ID" value="NZ_CP112932.1"/>
</dbReference>
<dbReference type="InterPro" id="IPR052942">
    <property type="entry name" value="LPS_cholinephosphotransferase"/>
</dbReference>
<evidence type="ECO:0000259" key="2">
    <source>
        <dbReference type="Pfam" id="PF04991"/>
    </source>
</evidence>
<accession>A0ABZ0UVB6</accession>
<organism evidence="3 4">
    <name type="scientific">Candidatus Trichorickettsia mobilis</name>
    <dbReference type="NCBI Taxonomy" id="1346319"/>
    <lineage>
        <taxon>Bacteria</taxon>
        <taxon>Pseudomonadati</taxon>
        <taxon>Pseudomonadota</taxon>
        <taxon>Alphaproteobacteria</taxon>
        <taxon>Rickettsiales</taxon>
        <taxon>Rickettsiaceae</taxon>
        <taxon>Rickettsieae</taxon>
        <taxon>Candidatus Trichorickettsia</taxon>
    </lineage>
</organism>
<dbReference type="PANTHER" id="PTHR43404">
    <property type="entry name" value="LIPOPOLYSACCHARIDE CHOLINEPHOSPHOTRANSFERASE LICD"/>
    <property type="match status" value="1"/>
</dbReference>
<keyword evidence="1" id="KW-0472">Membrane</keyword>
<feature type="domain" description="LicD/FKTN/FKRP nucleotidyltransferase" evidence="2">
    <location>
        <begin position="72"/>
        <end position="120"/>
    </location>
</feature>
<protein>
    <submittedName>
        <fullName evidence="3">LicD family protein</fullName>
    </submittedName>
</protein>